<feature type="region of interest" description="Disordered" evidence="3">
    <location>
        <begin position="48"/>
        <end position="74"/>
    </location>
</feature>
<comment type="caution">
    <text evidence="5">The sequence shown here is derived from an EMBL/GenBank/DDBJ whole genome shotgun (WGS) entry which is preliminary data.</text>
</comment>
<keyword evidence="1" id="KW-0479">Metal-binding</keyword>
<dbReference type="InterPro" id="IPR050845">
    <property type="entry name" value="Cu-binding_ET"/>
</dbReference>
<evidence type="ECO:0000256" key="1">
    <source>
        <dbReference type="ARBA" id="ARBA00022723"/>
    </source>
</evidence>
<dbReference type="InterPro" id="IPR008972">
    <property type="entry name" value="Cupredoxin"/>
</dbReference>
<dbReference type="Pfam" id="PF00127">
    <property type="entry name" value="Copper-bind"/>
    <property type="match status" value="1"/>
</dbReference>
<dbReference type="SUPFAM" id="SSF49503">
    <property type="entry name" value="Cupredoxins"/>
    <property type="match status" value="1"/>
</dbReference>
<dbReference type="InterPro" id="IPR000923">
    <property type="entry name" value="BlueCu_1"/>
</dbReference>
<keyword evidence="6" id="KW-1185">Reference proteome</keyword>
<reference evidence="6" key="1">
    <citation type="journal article" date="2019" name="Int. J. Syst. Evol. Microbiol.">
        <title>The Global Catalogue of Microorganisms (GCM) 10K type strain sequencing project: providing services to taxonomists for standard genome sequencing and annotation.</title>
        <authorList>
            <consortium name="The Broad Institute Genomics Platform"/>
            <consortium name="The Broad Institute Genome Sequencing Center for Infectious Disease"/>
            <person name="Wu L."/>
            <person name="Ma J."/>
        </authorList>
    </citation>
    <scope>NUCLEOTIDE SEQUENCE [LARGE SCALE GENOMIC DNA]</scope>
    <source>
        <strain evidence="6">JCM 17551</strain>
    </source>
</reference>
<dbReference type="EMBL" id="BAABBN010000007">
    <property type="protein sequence ID" value="GAA3929110.1"/>
    <property type="molecule type" value="Genomic_DNA"/>
</dbReference>
<evidence type="ECO:0000256" key="2">
    <source>
        <dbReference type="ARBA" id="ARBA00023008"/>
    </source>
</evidence>
<evidence type="ECO:0000259" key="4">
    <source>
        <dbReference type="Pfam" id="PF00127"/>
    </source>
</evidence>
<evidence type="ECO:0000313" key="5">
    <source>
        <dbReference type="EMBL" id="GAA3929110.1"/>
    </source>
</evidence>
<accession>A0ABP7MRX9</accession>
<evidence type="ECO:0000256" key="3">
    <source>
        <dbReference type="SAM" id="MobiDB-lite"/>
    </source>
</evidence>
<protein>
    <recommendedName>
        <fullName evidence="4">Blue (type 1) copper domain-containing protein</fullName>
    </recommendedName>
</protein>
<keyword evidence="2" id="KW-0186">Copper</keyword>
<gene>
    <name evidence="5" type="ORF">GCM10022277_27040</name>
</gene>
<feature type="domain" description="Blue (type 1) copper" evidence="4">
    <location>
        <begin position="100"/>
        <end position="200"/>
    </location>
</feature>
<sequence length="201" mass="22002">MTSYWLLVCVSGFKNRLFFNKVGSMKLYNKSALIILLGTLSGVAAAGPAHHSSMQNHSMGHSGSMPHSMSHGEQTDEVPAFGVKGRLKDVTRTIDVGMFDTMTFSPEKVAIREGETVRFLITNEGKIPHEFVIGSKADLKAHAEMMRQMPKMKHAEENMVTLNPGQKSAIVWKFTTSGVVDFACLIPGHMEAGMTGVFNVN</sequence>
<dbReference type="PANTHER" id="PTHR38439:SF3">
    <property type="entry name" value="COPPER-RESISTANT CUPROPROTEIN COPI"/>
    <property type="match status" value="1"/>
</dbReference>
<evidence type="ECO:0000313" key="6">
    <source>
        <dbReference type="Proteomes" id="UP001501565"/>
    </source>
</evidence>
<dbReference type="PANTHER" id="PTHR38439">
    <property type="entry name" value="AURACYANIN-B"/>
    <property type="match status" value="1"/>
</dbReference>
<dbReference type="Proteomes" id="UP001501565">
    <property type="component" value="Unassembled WGS sequence"/>
</dbReference>
<dbReference type="CDD" id="cd04211">
    <property type="entry name" value="Cupredoxin_like_2"/>
    <property type="match status" value="1"/>
</dbReference>
<dbReference type="Gene3D" id="2.60.40.420">
    <property type="entry name" value="Cupredoxins - blue copper proteins"/>
    <property type="match status" value="1"/>
</dbReference>
<proteinExistence type="predicted"/>
<feature type="compositionally biased region" description="Low complexity" evidence="3">
    <location>
        <begin position="57"/>
        <end position="72"/>
    </location>
</feature>
<name>A0ABP7MRX9_9GAMM</name>
<organism evidence="5 6">
    <name type="scientific">Litoribacillus peritrichatus</name>
    <dbReference type="NCBI Taxonomy" id="718191"/>
    <lineage>
        <taxon>Bacteria</taxon>
        <taxon>Pseudomonadati</taxon>
        <taxon>Pseudomonadota</taxon>
        <taxon>Gammaproteobacteria</taxon>
        <taxon>Oceanospirillales</taxon>
        <taxon>Oceanospirillaceae</taxon>
        <taxon>Litoribacillus</taxon>
    </lineage>
</organism>